<reference evidence="2 3" key="1">
    <citation type="journal article" date="2015" name="Int. J. Syst. Evol. Microbiol.">
        <title>Erythrobacter atlanticus sp. nov., a bacterium from ocean sediment able to degrade polycyclic aromatic hydrocarbons.</title>
        <authorList>
            <person name="Zhuang L."/>
            <person name="Liu Y."/>
            <person name="Wang L."/>
            <person name="Wang W."/>
            <person name="Shao Z."/>
        </authorList>
    </citation>
    <scope>NUCLEOTIDE SEQUENCE [LARGE SCALE GENOMIC DNA]</scope>
    <source>
        <strain evidence="3">s21-N3</strain>
    </source>
</reference>
<dbReference type="STRING" id="1648404.CP97_02675"/>
<keyword evidence="3" id="KW-1185">Reference proteome</keyword>
<feature type="chain" id="PRO_5005211554" description="DUF2059 domain-containing protein" evidence="1">
    <location>
        <begin position="27"/>
        <end position="270"/>
    </location>
</feature>
<dbReference type="AlphaFoldDB" id="A0A0H4V9J3"/>
<feature type="signal peptide" evidence="1">
    <location>
        <begin position="1"/>
        <end position="26"/>
    </location>
</feature>
<evidence type="ECO:0000256" key="1">
    <source>
        <dbReference type="SAM" id="SignalP"/>
    </source>
</evidence>
<dbReference type="PATRIC" id="fig|1648404.4.peg.563"/>
<name>A0A0H4V9J3_9SPHN</name>
<dbReference type="Proteomes" id="UP000059113">
    <property type="component" value="Chromosome"/>
</dbReference>
<organism evidence="2 3">
    <name type="scientific">Aurantiacibacter atlanticus</name>
    <dbReference type="NCBI Taxonomy" id="1648404"/>
    <lineage>
        <taxon>Bacteria</taxon>
        <taxon>Pseudomonadati</taxon>
        <taxon>Pseudomonadota</taxon>
        <taxon>Alphaproteobacteria</taxon>
        <taxon>Sphingomonadales</taxon>
        <taxon>Erythrobacteraceae</taxon>
        <taxon>Aurantiacibacter</taxon>
    </lineage>
</organism>
<evidence type="ECO:0008006" key="4">
    <source>
        <dbReference type="Google" id="ProtNLM"/>
    </source>
</evidence>
<dbReference type="EMBL" id="CP011310">
    <property type="protein sequence ID" value="AKQ41180.1"/>
    <property type="molecule type" value="Genomic_DNA"/>
</dbReference>
<protein>
    <recommendedName>
        <fullName evidence="4">DUF2059 domain-containing protein</fullName>
    </recommendedName>
</protein>
<accession>A0A0H4V9J3</accession>
<proteinExistence type="predicted"/>
<gene>
    <name evidence="2" type="ORF">CP97_02675</name>
</gene>
<dbReference type="KEGG" id="ery:CP97_02675"/>
<evidence type="ECO:0000313" key="3">
    <source>
        <dbReference type="Proteomes" id="UP000059113"/>
    </source>
</evidence>
<sequence length="270" mass="29154">MTLFNKIVLALGGAVSLAIIQAPAMAQDNDAEMEAFADLGAMFEVEPLTPEQEARLPRARAIMEKVLPEGTLADVMGDSFDGILGPMMEMTNNDPSAALTLALGTDASSLDLDEEATREALTIVDPAWRERGEAIQGATQAMVTNMMTRMEPMMRNVMTELYAIYFGDTQLADIETFFSTPSGTAYARQSYAMASDPRIMAAMFAEPEILFGTMTEIPVLIEEAGKNLPSARNYADLSGQEKAHLIELTGLSGEELETNMGIVAQHVSGK</sequence>
<keyword evidence="1" id="KW-0732">Signal</keyword>
<reference evidence="3" key="2">
    <citation type="submission" date="2015-04" db="EMBL/GenBank/DDBJ databases">
        <title>The complete genome sequence of Erythrobacter sp. s21-N3.</title>
        <authorList>
            <person name="Zhuang L."/>
            <person name="Liu Y."/>
            <person name="Shao Z."/>
        </authorList>
    </citation>
    <scope>NUCLEOTIDE SEQUENCE [LARGE SCALE GENOMIC DNA]</scope>
    <source>
        <strain evidence="3">s21-N3</strain>
    </source>
</reference>
<evidence type="ECO:0000313" key="2">
    <source>
        <dbReference type="EMBL" id="AKQ41180.1"/>
    </source>
</evidence>